<protein>
    <submittedName>
        <fullName evidence="2">Type II secretory pathway pseudopilin PulG</fullName>
    </submittedName>
</protein>
<keyword evidence="1" id="KW-1133">Transmembrane helix</keyword>
<dbReference type="EMBL" id="QEOB01000003">
    <property type="protein sequence ID" value="PVX85827.1"/>
    <property type="molecule type" value="Genomic_DNA"/>
</dbReference>
<evidence type="ECO:0000313" key="3">
    <source>
        <dbReference type="Proteomes" id="UP000245712"/>
    </source>
</evidence>
<reference evidence="2 3" key="1">
    <citation type="submission" date="2018-05" db="EMBL/GenBank/DDBJ databases">
        <title>Genomic Encyclopedia of Type Strains, Phase IV (KMG-V): Genome sequencing to study the core and pangenomes of soil and plant-associated prokaryotes.</title>
        <authorList>
            <person name="Whitman W."/>
        </authorList>
    </citation>
    <scope>NUCLEOTIDE SEQUENCE [LARGE SCALE GENOMIC DNA]</scope>
    <source>
        <strain evidence="2 3">SCZa-39</strain>
    </source>
</reference>
<name>A0ABX5KSG3_9BURK</name>
<evidence type="ECO:0000256" key="1">
    <source>
        <dbReference type="SAM" id="Phobius"/>
    </source>
</evidence>
<gene>
    <name evidence="2" type="ORF">C7402_103405</name>
</gene>
<keyword evidence="1" id="KW-0472">Membrane</keyword>
<keyword evidence="1" id="KW-0812">Transmembrane</keyword>
<evidence type="ECO:0000313" key="2">
    <source>
        <dbReference type="EMBL" id="PVX85827.1"/>
    </source>
</evidence>
<comment type="caution">
    <text evidence="2">The sequence shown here is derived from an EMBL/GenBank/DDBJ whole genome shotgun (WGS) entry which is preliminary data.</text>
</comment>
<sequence length="719" mass="71824">MGLRRKQRGFLLLETMLAMFIIISLVATVLWLKERSNDMDNANSVGQNLLELSNALNTYATMQFTPLVNGQTVTGVASEYAPTIAELKTLGYLSTAFLANNHYGGSYAMKVSLAPSGCVAPACDLRTLAWMTTPIVNSLTRRVDTAALGQAAASVGGNAGYSTAASPSLISGLEGGWSTTNPVGSVVGILAVQGGYSSMGFSQFTRRDGSAPPTGPWNMNAINVSNINALGSTTLNNSGAATIGGTENVGGATTLNSTLSVAGTSTTHGVTNTGNITNTGALVNGGNITDSGTLTVNGTTTTQGITNTGNITNSGDVITGRLWLRTIVSNGAACPGLNGYQAATAAGSIASCINGIWTTPNATTSPPSPCATQAVSWGSGCRGTVAGNVSGGTGSTSSTYGTGSATFICSNGSWLFQSGTCTPPAPSCSAGSVTWGSGCSGSISSGASGTTGSSSATYGTGSATFVCSSGNWLYQSGTCTLPAPSCGAQTLTWGSGCKGTVAAGASGSSGSVTATYGTGTASFMCSSGSWLLQSGTCTPPAAGCTGTVSWGGGICSVNVNLTSGATQAYSNASGHIDPSGMGGTYTGSATIACNNGSTTISAATCVYKVTNPQVIDTDSTAGAHNLNKQPSNIYLSAADSTAQNWCSAVLPGSTQTYTYFDARAGAQWSCWNNSGYTCDIAWDGSANGPNGQSCWNYANGTGASHCYVIGSLTCTRNGT</sequence>
<keyword evidence="3" id="KW-1185">Reference proteome</keyword>
<feature type="transmembrane region" description="Helical" evidence="1">
    <location>
        <begin position="12"/>
        <end position="32"/>
    </location>
</feature>
<proteinExistence type="predicted"/>
<accession>A0ABX5KSG3</accession>
<dbReference type="RefSeq" id="WP_116610318.1">
    <property type="nucleotide sequence ID" value="NZ_QEOB01000003.1"/>
</dbReference>
<dbReference type="Proteomes" id="UP000245712">
    <property type="component" value="Unassembled WGS sequence"/>
</dbReference>
<organism evidence="2 3">
    <name type="scientific">Paraburkholderia unamae</name>
    <dbReference type="NCBI Taxonomy" id="219649"/>
    <lineage>
        <taxon>Bacteria</taxon>
        <taxon>Pseudomonadati</taxon>
        <taxon>Pseudomonadota</taxon>
        <taxon>Betaproteobacteria</taxon>
        <taxon>Burkholderiales</taxon>
        <taxon>Burkholderiaceae</taxon>
        <taxon>Paraburkholderia</taxon>
    </lineage>
</organism>